<dbReference type="PANTHER" id="PTHR47634:SF9">
    <property type="entry name" value="PROTEIN KINASE DOMAIN-CONTAINING PROTEIN-RELATED"/>
    <property type="match status" value="1"/>
</dbReference>
<accession>A0AA40BZS7</accession>
<organism evidence="12 13">
    <name type="scientific">Immersiella caudata</name>
    <dbReference type="NCBI Taxonomy" id="314043"/>
    <lineage>
        <taxon>Eukaryota</taxon>
        <taxon>Fungi</taxon>
        <taxon>Dikarya</taxon>
        <taxon>Ascomycota</taxon>
        <taxon>Pezizomycotina</taxon>
        <taxon>Sordariomycetes</taxon>
        <taxon>Sordariomycetidae</taxon>
        <taxon>Sordariales</taxon>
        <taxon>Lasiosphaeriaceae</taxon>
        <taxon>Immersiella</taxon>
    </lineage>
</organism>
<dbReference type="EMBL" id="JAULSU010000004">
    <property type="protein sequence ID" value="KAK0619505.1"/>
    <property type="molecule type" value="Genomic_DNA"/>
</dbReference>
<dbReference type="Pfam" id="PF00069">
    <property type="entry name" value="Pkinase"/>
    <property type="match status" value="2"/>
</dbReference>
<evidence type="ECO:0000256" key="3">
    <source>
        <dbReference type="ARBA" id="ARBA00022679"/>
    </source>
</evidence>
<keyword evidence="5 12" id="KW-0418">Kinase</keyword>
<keyword evidence="4 9" id="KW-0547">Nucleotide-binding</keyword>
<dbReference type="AlphaFoldDB" id="A0AA40BZS7"/>
<evidence type="ECO:0000256" key="7">
    <source>
        <dbReference type="ARBA" id="ARBA00047899"/>
    </source>
</evidence>
<evidence type="ECO:0000313" key="13">
    <source>
        <dbReference type="Proteomes" id="UP001175000"/>
    </source>
</evidence>
<keyword evidence="3" id="KW-0808">Transferase</keyword>
<reference evidence="12" key="1">
    <citation type="submission" date="2023-06" db="EMBL/GenBank/DDBJ databases">
        <title>Genome-scale phylogeny and comparative genomics of the fungal order Sordariales.</title>
        <authorList>
            <consortium name="Lawrence Berkeley National Laboratory"/>
            <person name="Hensen N."/>
            <person name="Bonometti L."/>
            <person name="Westerberg I."/>
            <person name="Brannstrom I.O."/>
            <person name="Guillou S."/>
            <person name="Cros-Aarteil S."/>
            <person name="Calhoun S."/>
            <person name="Haridas S."/>
            <person name="Kuo A."/>
            <person name="Mondo S."/>
            <person name="Pangilinan J."/>
            <person name="Riley R."/>
            <person name="Labutti K."/>
            <person name="Andreopoulos B."/>
            <person name="Lipzen A."/>
            <person name="Chen C."/>
            <person name="Yanf M."/>
            <person name="Daum C."/>
            <person name="Ng V."/>
            <person name="Clum A."/>
            <person name="Steindorff A."/>
            <person name="Ohm R."/>
            <person name="Martin F."/>
            <person name="Silar P."/>
            <person name="Natvig D."/>
            <person name="Lalanne C."/>
            <person name="Gautier V."/>
            <person name="Ament-Velasquez S.L."/>
            <person name="Kruys A."/>
            <person name="Hutchinson M.I."/>
            <person name="Powell A.J."/>
            <person name="Barry K."/>
            <person name="Miller A.N."/>
            <person name="Grigoriev I.V."/>
            <person name="Debuchy R."/>
            <person name="Gladieux P."/>
            <person name="Thoren M.H."/>
            <person name="Johannesson H."/>
        </authorList>
    </citation>
    <scope>NUCLEOTIDE SEQUENCE</scope>
    <source>
        <strain evidence="12">CBS 606.72</strain>
    </source>
</reference>
<dbReference type="PROSITE" id="PS50011">
    <property type="entry name" value="PROTEIN_KINASE_DOM"/>
    <property type="match status" value="1"/>
</dbReference>
<evidence type="ECO:0000256" key="2">
    <source>
        <dbReference type="ARBA" id="ARBA00022527"/>
    </source>
</evidence>
<gene>
    <name evidence="12" type="ORF">B0T14DRAFT_431942</name>
</gene>
<dbReference type="GO" id="GO:0005524">
    <property type="term" value="F:ATP binding"/>
    <property type="evidence" value="ECO:0007669"/>
    <property type="project" value="UniProtKB-UniRule"/>
</dbReference>
<dbReference type="GO" id="GO:0004674">
    <property type="term" value="F:protein serine/threonine kinase activity"/>
    <property type="evidence" value="ECO:0007669"/>
    <property type="project" value="UniProtKB-KW"/>
</dbReference>
<dbReference type="GO" id="GO:0050684">
    <property type="term" value="P:regulation of mRNA processing"/>
    <property type="evidence" value="ECO:0007669"/>
    <property type="project" value="TreeGrafter"/>
</dbReference>
<keyword evidence="2 10" id="KW-0723">Serine/threonine-protein kinase</keyword>
<dbReference type="InterPro" id="IPR000719">
    <property type="entry name" value="Prot_kinase_dom"/>
</dbReference>
<comment type="catalytic activity">
    <reaction evidence="8">
        <text>L-seryl-[protein] + ATP = O-phospho-L-seryl-[protein] + ADP + H(+)</text>
        <dbReference type="Rhea" id="RHEA:17989"/>
        <dbReference type="Rhea" id="RHEA-COMP:9863"/>
        <dbReference type="Rhea" id="RHEA-COMP:11604"/>
        <dbReference type="ChEBI" id="CHEBI:15378"/>
        <dbReference type="ChEBI" id="CHEBI:29999"/>
        <dbReference type="ChEBI" id="CHEBI:30616"/>
        <dbReference type="ChEBI" id="CHEBI:83421"/>
        <dbReference type="ChEBI" id="CHEBI:456216"/>
        <dbReference type="EC" id="2.7.11.1"/>
    </reaction>
</comment>
<comment type="catalytic activity">
    <reaction evidence="7">
        <text>L-threonyl-[protein] + ATP = O-phospho-L-threonyl-[protein] + ADP + H(+)</text>
        <dbReference type="Rhea" id="RHEA:46608"/>
        <dbReference type="Rhea" id="RHEA-COMP:11060"/>
        <dbReference type="Rhea" id="RHEA-COMP:11605"/>
        <dbReference type="ChEBI" id="CHEBI:15378"/>
        <dbReference type="ChEBI" id="CHEBI:30013"/>
        <dbReference type="ChEBI" id="CHEBI:30616"/>
        <dbReference type="ChEBI" id="CHEBI:61977"/>
        <dbReference type="ChEBI" id="CHEBI:456216"/>
        <dbReference type="EC" id="2.7.11.1"/>
    </reaction>
</comment>
<dbReference type="GO" id="GO:0005634">
    <property type="term" value="C:nucleus"/>
    <property type="evidence" value="ECO:0007669"/>
    <property type="project" value="TreeGrafter"/>
</dbReference>
<evidence type="ECO:0000259" key="11">
    <source>
        <dbReference type="PROSITE" id="PS50011"/>
    </source>
</evidence>
<evidence type="ECO:0000256" key="9">
    <source>
        <dbReference type="PROSITE-ProRule" id="PRU10141"/>
    </source>
</evidence>
<dbReference type="GO" id="GO:0000245">
    <property type="term" value="P:spliceosomal complex assembly"/>
    <property type="evidence" value="ECO:0007669"/>
    <property type="project" value="TreeGrafter"/>
</dbReference>
<dbReference type="PROSITE" id="PS00107">
    <property type="entry name" value="PROTEIN_KINASE_ATP"/>
    <property type="match status" value="1"/>
</dbReference>
<dbReference type="PROSITE" id="PS00108">
    <property type="entry name" value="PROTEIN_KINASE_ST"/>
    <property type="match status" value="1"/>
</dbReference>
<evidence type="ECO:0000313" key="12">
    <source>
        <dbReference type="EMBL" id="KAK0619505.1"/>
    </source>
</evidence>
<dbReference type="InterPro" id="IPR017441">
    <property type="entry name" value="Protein_kinase_ATP_BS"/>
</dbReference>
<comment type="caution">
    <text evidence="12">The sequence shown here is derived from an EMBL/GenBank/DDBJ whole genome shotgun (WGS) entry which is preliminary data.</text>
</comment>
<evidence type="ECO:0000256" key="6">
    <source>
        <dbReference type="ARBA" id="ARBA00022840"/>
    </source>
</evidence>
<dbReference type="PANTHER" id="PTHR47634">
    <property type="entry name" value="PROTEIN KINASE DOMAIN-CONTAINING PROTEIN-RELATED"/>
    <property type="match status" value="1"/>
</dbReference>
<dbReference type="GO" id="GO:0005737">
    <property type="term" value="C:cytoplasm"/>
    <property type="evidence" value="ECO:0007669"/>
    <property type="project" value="TreeGrafter"/>
</dbReference>
<protein>
    <recommendedName>
        <fullName evidence="1">non-specific serine/threonine protein kinase</fullName>
        <ecNumber evidence="1">2.7.11.1</ecNumber>
    </recommendedName>
</protein>
<sequence length="402" mass="45888">MGSRPTDCEEGGKAYRPGGLHPVYIGDVYGDRYEIIDKIGYGRYSTVWLVKDLSSTPDDDDKYRALKILSAECYGQDTPIFEREILKHLRDGDRTLAGYKHICHLIDDFEHEGPNGTHVCLVFEVMGETLRSFGLWFKECMVPTSVMRKFSWHLVAALDFAHASGVIHTDIKPDNIFVKFLDKPRIESEYLVNEVIPQQDRTESQYTPIPSSNFRRYYFGADGKRINDLSVTLGDWGVASWTTKHLTENIQPVALRAPEVLIRAPWDARADFWNLGAVLFEVYRAIRLFSGMVGPDNHYDLKAHLAEVVDVFGPFPKELLEKGDPEIVKNMFNDEGRVDLEGPMDRPPLESDVFLHDLDPETREVFASFLRFVMKINPADRPTPDDMVEHPWLTPARVLKGP</sequence>
<name>A0AA40BZS7_9PEZI</name>
<comment type="similarity">
    <text evidence="10">Belongs to the protein kinase superfamily.</text>
</comment>
<dbReference type="InterPro" id="IPR011009">
    <property type="entry name" value="Kinase-like_dom_sf"/>
</dbReference>
<evidence type="ECO:0000256" key="10">
    <source>
        <dbReference type="RuleBase" id="RU000304"/>
    </source>
</evidence>
<dbReference type="Gene3D" id="3.30.200.20">
    <property type="entry name" value="Phosphorylase Kinase, domain 1"/>
    <property type="match status" value="1"/>
</dbReference>
<evidence type="ECO:0000256" key="8">
    <source>
        <dbReference type="ARBA" id="ARBA00048679"/>
    </source>
</evidence>
<keyword evidence="6 9" id="KW-0067">ATP-binding</keyword>
<evidence type="ECO:0000256" key="4">
    <source>
        <dbReference type="ARBA" id="ARBA00022741"/>
    </source>
</evidence>
<dbReference type="InterPro" id="IPR008271">
    <property type="entry name" value="Ser/Thr_kinase_AS"/>
</dbReference>
<feature type="domain" description="Protein kinase" evidence="11">
    <location>
        <begin position="33"/>
        <end position="393"/>
    </location>
</feature>
<feature type="binding site" evidence="9">
    <location>
        <position position="67"/>
    </location>
    <ligand>
        <name>ATP</name>
        <dbReference type="ChEBI" id="CHEBI:30616"/>
    </ligand>
</feature>
<dbReference type="SUPFAM" id="SSF56112">
    <property type="entry name" value="Protein kinase-like (PK-like)"/>
    <property type="match status" value="1"/>
</dbReference>
<dbReference type="SMART" id="SM00220">
    <property type="entry name" value="S_TKc"/>
    <property type="match status" value="1"/>
</dbReference>
<dbReference type="EC" id="2.7.11.1" evidence="1"/>
<evidence type="ECO:0000256" key="1">
    <source>
        <dbReference type="ARBA" id="ARBA00012513"/>
    </source>
</evidence>
<dbReference type="InterPro" id="IPR051334">
    <property type="entry name" value="SRPK"/>
</dbReference>
<keyword evidence="13" id="KW-1185">Reference proteome</keyword>
<dbReference type="Gene3D" id="1.10.510.10">
    <property type="entry name" value="Transferase(Phosphotransferase) domain 1"/>
    <property type="match status" value="1"/>
</dbReference>
<dbReference type="Proteomes" id="UP001175000">
    <property type="component" value="Unassembled WGS sequence"/>
</dbReference>
<evidence type="ECO:0000256" key="5">
    <source>
        <dbReference type="ARBA" id="ARBA00022777"/>
    </source>
</evidence>
<proteinExistence type="inferred from homology"/>